<keyword evidence="1" id="KW-0472">Membrane</keyword>
<dbReference type="Proteomes" id="UP000694892">
    <property type="component" value="Chromosome 1L"/>
</dbReference>
<evidence type="ECO:0000256" key="1">
    <source>
        <dbReference type="SAM" id="Phobius"/>
    </source>
</evidence>
<accession>A0A974DXZ9</accession>
<dbReference type="EMBL" id="CM004466">
    <property type="protein sequence ID" value="OCT99036.1"/>
    <property type="molecule type" value="Genomic_DNA"/>
</dbReference>
<dbReference type="AlphaFoldDB" id="A0A974DXZ9"/>
<keyword evidence="1" id="KW-0812">Transmembrane</keyword>
<evidence type="ECO:0000313" key="2">
    <source>
        <dbReference type="EMBL" id="OCT99036.1"/>
    </source>
</evidence>
<proteinExistence type="predicted"/>
<feature type="transmembrane region" description="Helical" evidence="1">
    <location>
        <begin position="85"/>
        <end position="105"/>
    </location>
</feature>
<gene>
    <name evidence="2" type="ORF">XELAEV_18004836mg</name>
</gene>
<reference evidence="3" key="1">
    <citation type="journal article" date="2016" name="Nature">
        <title>Genome evolution in the allotetraploid frog Xenopus laevis.</title>
        <authorList>
            <person name="Session A.M."/>
            <person name="Uno Y."/>
            <person name="Kwon T."/>
            <person name="Chapman J.A."/>
            <person name="Toyoda A."/>
            <person name="Takahashi S."/>
            <person name="Fukui A."/>
            <person name="Hikosaka A."/>
            <person name="Suzuki A."/>
            <person name="Kondo M."/>
            <person name="van Heeringen S.J."/>
            <person name="Quigley I."/>
            <person name="Heinz S."/>
            <person name="Ogino H."/>
            <person name="Ochi H."/>
            <person name="Hellsten U."/>
            <person name="Lyons J.B."/>
            <person name="Simakov O."/>
            <person name="Putnam N."/>
            <person name="Stites J."/>
            <person name="Kuroki Y."/>
            <person name="Tanaka T."/>
            <person name="Michiue T."/>
            <person name="Watanabe M."/>
            <person name="Bogdanovic O."/>
            <person name="Lister R."/>
            <person name="Georgiou G."/>
            <person name="Paranjpe S.S."/>
            <person name="van Kruijsbergen I."/>
            <person name="Shu S."/>
            <person name="Carlson J."/>
            <person name="Kinoshita T."/>
            <person name="Ohta Y."/>
            <person name="Mawaribuchi S."/>
            <person name="Jenkins J."/>
            <person name="Grimwood J."/>
            <person name="Schmutz J."/>
            <person name="Mitros T."/>
            <person name="Mozaffari S.V."/>
            <person name="Suzuki Y."/>
            <person name="Haramoto Y."/>
            <person name="Yamamoto T.S."/>
            <person name="Takagi C."/>
            <person name="Heald R."/>
            <person name="Miller K."/>
            <person name="Haudenschild C."/>
            <person name="Kitzman J."/>
            <person name="Nakayama T."/>
            <person name="Izutsu Y."/>
            <person name="Robert J."/>
            <person name="Fortriede J."/>
            <person name="Burns K."/>
            <person name="Lotay V."/>
            <person name="Karimi K."/>
            <person name="Yasuoka Y."/>
            <person name="Dichmann D.S."/>
            <person name="Flajnik M.F."/>
            <person name="Houston D.W."/>
            <person name="Shendure J."/>
            <person name="DuPasquier L."/>
            <person name="Vize P.D."/>
            <person name="Zorn A.M."/>
            <person name="Ito M."/>
            <person name="Marcotte E.M."/>
            <person name="Wallingford J.B."/>
            <person name="Ito Y."/>
            <person name="Asashima M."/>
            <person name="Ueno N."/>
            <person name="Matsuda Y."/>
            <person name="Veenstra G.J."/>
            <person name="Fujiyama A."/>
            <person name="Harland R.M."/>
            <person name="Taira M."/>
            <person name="Rokhsar D.S."/>
        </authorList>
    </citation>
    <scope>NUCLEOTIDE SEQUENCE [LARGE SCALE GENOMIC DNA]</scope>
    <source>
        <strain evidence="3">J</strain>
    </source>
</reference>
<protein>
    <submittedName>
        <fullName evidence="2">Uncharacterized protein</fullName>
    </submittedName>
</protein>
<keyword evidence="1" id="KW-1133">Transmembrane helix</keyword>
<organism evidence="2 3">
    <name type="scientific">Xenopus laevis</name>
    <name type="common">African clawed frog</name>
    <dbReference type="NCBI Taxonomy" id="8355"/>
    <lineage>
        <taxon>Eukaryota</taxon>
        <taxon>Metazoa</taxon>
        <taxon>Chordata</taxon>
        <taxon>Craniata</taxon>
        <taxon>Vertebrata</taxon>
        <taxon>Euteleostomi</taxon>
        <taxon>Amphibia</taxon>
        <taxon>Batrachia</taxon>
        <taxon>Anura</taxon>
        <taxon>Pipoidea</taxon>
        <taxon>Pipidae</taxon>
        <taxon>Xenopodinae</taxon>
        <taxon>Xenopus</taxon>
        <taxon>Xenopus</taxon>
    </lineage>
</organism>
<sequence length="108" mass="12327">MAKLLCCSPITARNGNDTGQHGSHQHLSWLRQGCWCLGVKFPFKVEFHLHLSKMDLFQSVAHLHFLSVSIFKLLAFLFLPACRCYFSLFARVIFIVILAILFLGMKCP</sequence>
<feature type="transmembrane region" description="Helical" evidence="1">
    <location>
        <begin position="60"/>
        <end position="79"/>
    </location>
</feature>
<name>A0A974DXZ9_XENLA</name>
<evidence type="ECO:0000313" key="3">
    <source>
        <dbReference type="Proteomes" id="UP000694892"/>
    </source>
</evidence>